<evidence type="ECO:0000313" key="2">
    <source>
        <dbReference type="EMBL" id="TQB68863.1"/>
    </source>
</evidence>
<reference evidence="2 3" key="1">
    <citation type="submission" date="2019-06" db="EMBL/GenBank/DDBJ databases">
        <title>Wine fermentation using esterase from Monascus purpureus.</title>
        <authorList>
            <person name="Geng C."/>
            <person name="Zhang Y."/>
        </authorList>
    </citation>
    <scope>NUCLEOTIDE SEQUENCE [LARGE SCALE GENOMIC DNA]</scope>
    <source>
        <strain evidence="2">HQ1</strain>
    </source>
</reference>
<feature type="compositionally biased region" description="Basic and acidic residues" evidence="1">
    <location>
        <begin position="291"/>
        <end position="311"/>
    </location>
</feature>
<dbReference type="Proteomes" id="UP000319663">
    <property type="component" value="Unassembled WGS sequence"/>
</dbReference>
<gene>
    <name evidence="2" type="ORF">MPDQ_002665</name>
</gene>
<protein>
    <submittedName>
        <fullName evidence="2">Uncharacterized protein</fullName>
    </submittedName>
</protein>
<proteinExistence type="predicted"/>
<comment type="caution">
    <text evidence="2">The sequence shown here is derived from an EMBL/GenBank/DDBJ whole genome shotgun (WGS) entry which is preliminary data.</text>
</comment>
<sequence>MSPAAVIQKSQDQHLQSLARAFAALLITTQRLSCKEKELQQQVKYAHEEYLKLAGRLPGGPDDNVNTVSRNILGHEKLGSMPEQQPNPKDVVKSLKQSGYVGGHILNSITEGLESFQSVAPLDNNTLQLLSNPCSVAANAGVLEHDFTTNGTQGGLRCPFAKPNNMPPNDETSTGAQEPSRLQNGGICGHEILDPIKAELSDRRSSQAASATSSCPIPRCPIRYMKQHTPEEIAEYVEKHKNELPRSHTICVRRYQRDSQSMRKLDAKYGNLANMIRGLGEKHQAFLPGHAESDHQAPRASSTERVEKWAEDVSSTQQATPIAENDDTNDRKGHFDRPLREIRVGESPSRPWGIHVPLDYQPAPSAPHSPTAPSRIDQPSNKLSEQIPAGASTMRPPGTAPTGRCPFGQGAAQRKTNLPGTEKIRGHGDTAGIADWNISGRVAPEDKAIDTNPASPADIVFNGPVFFGYSAEQAAAFLQELSALCNKS</sequence>
<feature type="region of interest" description="Disordered" evidence="1">
    <location>
        <begin position="163"/>
        <end position="184"/>
    </location>
</feature>
<keyword evidence="3" id="KW-1185">Reference proteome</keyword>
<dbReference type="STRING" id="5098.A0A507QM19"/>
<accession>A0A507QM19</accession>
<name>A0A507QM19_MONPU</name>
<dbReference type="OrthoDB" id="5343576at2759"/>
<evidence type="ECO:0000313" key="3">
    <source>
        <dbReference type="Proteomes" id="UP000319663"/>
    </source>
</evidence>
<dbReference type="EMBL" id="VIFY01000185">
    <property type="protein sequence ID" value="TQB68863.1"/>
    <property type="molecule type" value="Genomic_DNA"/>
</dbReference>
<feature type="compositionally biased region" description="Polar residues" evidence="1">
    <location>
        <begin position="170"/>
        <end position="183"/>
    </location>
</feature>
<organism evidence="2 3">
    <name type="scientific">Monascus purpureus</name>
    <name type="common">Red mold</name>
    <name type="synonym">Monascus anka</name>
    <dbReference type="NCBI Taxonomy" id="5098"/>
    <lineage>
        <taxon>Eukaryota</taxon>
        <taxon>Fungi</taxon>
        <taxon>Dikarya</taxon>
        <taxon>Ascomycota</taxon>
        <taxon>Pezizomycotina</taxon>
        <taxon>Eurotiomycetes</taxon>
        <taxon>Eurotiomycetidae</taxon>
        <taxon>Eurotiales</taxon>
        <taxon>Aspergillaceae</taxon>
        <taxon>Monascus</taxon>
    </lineage>
</organism>
<feature type="compositionally biased region" description="Low complexity" evidence="1">
    <location>
        <begin position="362"/>
        <end position="374"/>
    </location>
</feature>
<feature type="compositionally biased region" description="Basic and acidic residues" evidence="1">
    <location>
        <begin position="328"/>
        <end position="344"/>
    </location>
</feature>
<feature type="region of interest" description="Disordered" evidence="1">
    <location>
        <begin position="289"/>
        <end position="412"/>
    </location>
</feature>
<evidence type="ECO:0000256" key="1">
    <source>
        <dbReference type="SAM" id="MobiDB-lite"/>
    </source>
</evidence>
<dbReference type="AlphaFoldDB" id="A0A507QM19"/>